<sequence>MVLSMYQERRGSNKDHVFNTVLFNFSTVSFNVNGLADVAVVTGFGSSLTSEDVVVVEIVLEAAEAGGVEVLVSVSLGSDLAIFGSSGFGSSFFFGSSSILTGAEAEAEFELA</sequence>
<reference evidence="1" key="2">
    <citation type="submission" date="2021-01" db="EMBL/GenBank/DDBJ databases">
        <authorList>
            <person name="Schikora-Tamarit M.A."/>
        </authorList>
    </citation>
    <scope>NUCLEOTIDE SEQUENCE</scope>
    <source>
        <strain evidence="1">CBS2887</strain>
    </source>
</reference>
<dbReference type="EMBL" id="JAEUBG010000721">
    <property type="protein sequence ID" value="KAH3687596.1"/>
    <property type="molecule type" value="Genomic_DNA"/>
</dbReference>
<dbReference type="Proteomes" id="UP000774326">
    <property type="component" value="Unassembled WGS sequence"/>
</dbReference>
<evidence type="ECO:0000313" key="1">
    <source>
        <dbReference type="EMBL" id="KAH3687596.1"/>
    </source>
</evidence>
<comment type="caution">
    <text evidence="1">The sequence shown here is derived from an EMBL/GenBank/DDBJ whole genome shotgun (WGS) entry which is preliminary data.</text>
</comment>
<name>A0A9P8QBQ1_WICPI</name>
<gene>
    <name evidence="1" type="ORF">WICPIJ_001406</name>
</gene>
<protein>
    <submittedName>
        <fullName evidence="1">Uncharacterized protein</fullName>
    </submittedName>
</protein>
<proteinExistence type="predicted"/>
<evidence type="ECO:0000313" key="2">
    <source>
        <dbReference type="Proteomes" id="UP000774326"/>
    </source>
</evidence>
<dbReference type="AlphaFoldDB" id="A0A9P8QBQ1"/>
<accession>A0A9P8QBQ1</accession>
<organism evidence="1 2">
    <name type="scientific">Wickerhamomyces pijperi</name>
    <name type="common">Yeast</name>
    <name type="synonym">Pichia pijperi</name>
    <dbReference type="NCBI Taxonomy" id="599730"/>
    <lineage>
        <taxon>Eukaryota</taxon>
        <taxon>Fungi</taxon>
        <taxon>Dikarya</taxon>
        <taxon>Ascomycota</taxon>
        <taxon>Saccharomycotina</taxon>
        <taxon>Saccharomycetes</taxon>
        <taxon>Phaffomycetales</taxon>
        <taxon>Wickerhamomycetaceae</taxon>
        <taxon>Wickerhamomyces</taxon>
    </lineage>
</organism>
<reference evidence="1" key="1">
    <citation type="journal article" date="2021" name="Open Biol.">
        <title>Shared evolutionary footprints suggest mitochondrial oxidative damage underlies multiple complex I losses in fungi.</title>
        <authorList>
            <person name="Schikora-Tamarit M.A."/>
            <person name="Marcet-Houben M."/>
            <person name="Nosek J."/>
            <person name="Gabaldon T."/>
        </authorList>
    </citation>
    <scope>NUCLEOTIDE SEQUENCE</scope>
    <source>
        <strain evidence="1">CBS2887</strain>
    </source>
</reference>
<keyword evidence="2" id="KW-1185">Reference proteome</keyword>